<dbReference type="SUPFAM" id="SSF50370">
    <property type="entry name" value="Ricin B-like lectins"/>
    <property type="match status" value="1"/>
</dbReference>
<dbReference type="Proteomes" id="UP000076925">
    <property type="component" value="Unassembled WGS sequence"/>
</dbReference>
<organism evidence="3 4">
    <name type="scientific">Scytonema hofmannii PCC 7110</name>
    <dbReference type="NCBI Taxonomy" id="128403"/>
    <lineage>
        <taxon>Bacteria</taxon>
        <taxon>Bacillati</taxon>
        <taxon>Cyanobacteriota</taxon>
        <taxon>Cyanophyceae</taxon>
        <taxon>Nostocales</taxon>
        <taxon>Scytonemataceae</taxon>
        <taxon>Scytonema</taxon>
    </lineage>
</organism>
<dbReference type="AlphaFoldDB" id="A0A139X7Z5"/>
<keyword evidence="4" id="KW-1185">Reference proteome</keyword>
<dbReference type="InterPro" id="IPR007921">
    <property type="entry name" value="CHAP_dom"/>
</dbReference>
<dbReference type="Pfam" id="PF05257">
    <property type="entry name" value="CHAP"/>
    <property type="match status" value="1"/>
</dbReference>
<name>A0A139X7Z5_9CYAN</name>
<proteinExistence type="predicted"/>
<dbReference type="PROSITE" id="PS50911">
    <property type="entry name" value="CHAP"/>
    <property type="match status" value="1"/>
</dbReference>
<dbReference type="EMBL" id="ANNX02000026">
    <property type="protein sequence ID" value="KYC40829.1"/>
    <property type="molecule type" value="Genomic_DNA"/>
</dbReference>
<evidence type="ECO:0000313" key="4">
    <source>
        <dbReference type="Proteomes" id="UP000076925"/>
    </source>
</evidence>
<feature type="domain" description="Peptidase C51" evidence="2">
    <location>
        <begin position="226"/>
        <end position="359"/>
    </location>
</feature>
<keyword evidence="1" id="KW-1133">Transmembrane helix</keyword>
<feature type="transmembrane region" description="Helical" evidence="1">
    <location>
        <begin position="26"/>
        <end position="48"/>
    </location>
</feature>
<evidence type="ECO:0000313" key="3">
    <source>
        <dbReference type="EMBL" id="KYC40829.1"/>
    </source>
</evidence>
<comment type="caution">
    <text evidence="3">The sequence shown here is derived from an EMBL/GenBank/DDBJ whole genome shotgun (WGS) entry which is preliminary data.</text>
</comment>
<keyword evidence="1" id="KW-0472">Membrane</keyword>
<dbReference type="InterPro" id="IPR035992">
    <property type="entry name" value="Ricin_B-like_lectins"/>
</dbReference>
<reference evidence="3 4" key="1">
    <citation type="journal article" date="2013" name="Genome Biol. Evol.">
        <title>Genomes of Stigonematalean cyanobacteria (subsection V) and the evolution of oxygenic photosynthesis from prokaryotes to plastids.</title>
        <authorList>
            <person name="Dagan T."/>
            <person name="Roettger M."/>
            <person name="Stucken K."/>
            <person name="Landan G."/>
            <person name="Koch R."/>
            <person name="Major P."/>
            <person name="Gould S.B."/>
            <person name="Goremykin V.V."/>
            <person name="Rippka R."/>
            <person name="Tandeau de Marsac N."/>
            <person name="Gugger M."/>
            <person name="Lockhart P.J."/>
            <person name="Allen J.F."/>
            <person name="Brune I."/>
            <person name="Maus I."/>
            <person name="Puhler A."/>
            <person name="Martin W.F."/>
        </authorList>
    </citation>
    <scope>NUCLEOTIDE SEQUENCE [LARGE SCALE GENOMIC DNA]</scope>
    <source>
        <strain evidence="3 4">PCC 7110</strain>
    </source>
</reference>
<dbReference type="InterPro" id="IPR038765">
    <property type="entry name" value="Papain-like_cys_pep_sf"/>
</dbReference>
<accession>A0A139X7Z5</accession>
<evidence type="ECO:0000256" key="1">
    <source>
        <dbReference type="SAM" id="Phobius"/>
    </source>
</evidence>
<dbReference type="SUPFAM" id="SSF54001">
    <property type="entry name" value="Cysteine proteinases"/>
    <property type="match status" value="1"/>
</dbReference>
<dbReference type="STRING" id="128403.WA1_24720"/>
<evidence type="ECO:0000259" key="2">
    <source>
        <dbReference type="PROSITE" id="PS50911"/>
    </source>
</evidence>
<sequence length="360" mass="39825">MKFLKQNVGQVIAQVTKLSKPNLLKVTAMLLASTGTGVVQLTFIFTAMADDFMNTYFRDGQVIKLVTPKGFNVNLPYTRNGGMINTFEPDNTDEWKFQVIRTSNGVKFKRIGTDYLITAQKFPSDNLALLEAYKDVGGEDKYQTWIPKAIESKPGFFNICLLAQQDQCMNVPGSNNRTKLTTFKHDFNDQDQWFSAVVIGNSGSTPISIGQPDFNKKEYRQDNPLWKAGFAPKSVDPSVYSMSNPNAKGNCTWYASGRVKELGRNTNLVNQLVADANQWDDQARAAGIQTSRTPQVGAIAQWEANNNNGFGHVAVVEKVNGDGTVVISESSYSATSGSSWDFLYRTRTISANSPSTYLLP</sequence>
<protein>
    <recommendedName>
        <fullName evidence="2">Peptidase C51 domain-containing protein</fullName>
    </recommendedName>
</protein>
<dbReference type="Gene3D" id="3.90.1720.10">
    <property type="entry name" value="endopeptidase domain like (from Nostoc punctiforme)"/>
    <property type="match status" value="1"/>
</dbReference>
<dbReference type="RefSeq" id="WP_017739857.1">
    <property type="nucleotide sequence ID" value="NZ_KQ976354.1"/>
</dbReference>
<gene>
    <name evidence="3" type="ORF">WA1_24720</name>
</gene>
<keyword evidence="1" id="KW-0812">Transmembrane</keyword>